<keyword evidence="10" id="KW-0808">Transferase</keyword>
<dbReference type="UniPathway" id="UPA00148">
    <property type="reaction ID" value="UER00233"/>
</dbReference>
<evidence type="ECO:0000313" key="10">
    <source>
        <dbReference type="EMBL" id="AFM24008.1"/>
    </source>
</evidence>
<evidence type="ECO:0000256" key="5">
    <source>
        <dbReference type="ARBA" id="ARBA00031529"/>
    </source>
</evidence>
<dbReference type="SUPFAM" id="SSF52540">
    <property type="entry name" value="P-loop containing nucleoside triphosphate hydrolases"/>
    <property type="match status" value="1"/>
</dbReference>
<reference evidence="11" key="1">
    <citation type="submission" date="2012-06" db="EMBL/GenBank/DDBJ databases">
        <title>Complete sequence of chromosome of Desulfomonile tiedjei DSM 6799.</title>
        <authorList>
            <person name="Lucas S."/>
            <person name="Copeland A."/>
            <person name="Lapidus A."/>
            <person name="Glavina del Rio T."/>
            <person name="Dalin E."/>
            <person name="Tice H."/>
            <person name="Bruce D."/>
            <person name="Goodwin L."/>
            <person name="Pitluck S."/>
            <person name="Peters L."/>
            <person name="Ovchinnikova G."/>
            <person name="Zeytun A."/>
            <person name="Lu M."/>
            <person name="Kyrpides N."/>
            <person name="Mavromatis K."/>
            <person name="Ivanova N."/>
            <person name="Brettin T."/>
            <person name="Detter J.C."/>
            <person name="Han C."/>
            <person name="Larimer F."/>
            <person name="Land M."/>
            <person name="Hauser L."/>
            <person name="Markowitz V."/>
            <person name="Cheng J.-F."/>
            <person name="Hugenholtz P."/>
            <person name="Woyke T."/>
            <person name="Wu D."/>
            <person name="Spring S."/>
            <person name="Schroeder M."/>
            <person name="Brambilla E."/>
            <person name="Klenk H.-P."/>
            <person name="Eisen J.A."/>
        </authorList>
    </citation>
    <scope>NUCLEOTIDE SEQUENCE [LARGE SCALE GENOMIC DNA]</scope>
    <source>
        <strain evidence="11">ATCC 49306 / DSM 6799 / DCB-1</strain>
    </source>
</reference>
<name>I4C367_DESTA</name>
<evidence type="ECO:0000256" key="6">
    <source>
        <dbReference type="ARBA" id="ARBA00033334"/>
    </source>
</evidence>
<evidence type="ECO:0000256" key="9">
    <source>
        <dbReference type="ARBA" id="ARBA00048692"/>
    </source>
</evidence>
<dbReference type="OrthoDB" id="9810309at2"/>
<protein>
    <recommendedName>
        <fullName evidence="3">corrinoid adenosyltransferase</fullName>
        <ecNumber evidence="3">2.5.1.17</ecNumber>
    </recommendedName>
    <alternativeName>
        <fullName evidence="5">Cob(II)alamin adenosyltransferase</fullName>
    </alternativeName>
    <alternativeName>
        <fullName evidence="7">Cob(II)yrinic acid a,c-diamide adenosyltransferase</fullName>
    </alternativeName>
    <alternativeName>
        <fullName evidence="6">Cobinamide/cobalamin adenosyltransferase</fullName>
    </alternativeName>
</protein>
<dbReference type="AlphaFoldDB" id="I4C367"/>
<dbReference type="eggNOG" id="COG2109">
    <property type="taxonomic scope" value="Bacteria"/>
</dbReference>
<evidence type="ECO:0000313" key="11">
    <source>
        <dbReference type="Proteomes" id="UP000006055"/>
    </source>
</evidence>
<keyword evidence="11" id="KW-1185">Reference proteome</keyword>
<dbReference type="RefSeq" id="WP_014809159.1">
    <property type="nucleotide sequence ID" value="NC_018025.1"/>
</dbReference>
<comment type="function">
    <text evidence="4">Required for both de novo synthesis of the corrin ring for the assimilation of exogenous corrinoids. Participates in the adenosylation of a variety of incomplete and complete corrinoids.</text>
</comment>
<dbReference type="KEGG" id="dti:Desti_1295"/>
<dbReference type="EMBL" id="CP003360">
    <property type="protein sequence ID" value="AFM24008.1"/>
    <property type="molecule type" value="Genomic_DNA"/>
</dbReference>
<dbReference type="Gene3D" id="3.40.50.300">
    <property type="entry name" value="P-loop containing nucleotide triphosphate hydrolases"/>
    <property type="match status" value="1"/>
</dbReference>
<dbReference type="STRING" id="706587.Desti_1295"/>
<dbReference type="InterPro" id="IPR003724">
    <property type="entry name" value="CblAdoTrfase_CobA"/>
</dbReference>
<dbReference type="EC" id="2.5.1.17" evidence="3"/>
<dbReference type="GO" id="GO:0005524">
    <property type="term" value="F:ATP binding"/>
    <property type="evidence" value="ECO:0007669"/>
    <property type="project" value="InterPro"/>
</dbReference>
<dbReference type="PANTHER" id="PTHR46638">
    <property type="entry name" value="CORRINOID ADENOSYLTRANSFERASE"/>
    <property type="match status" value="1"/>
</dbReference>
<dbReference type="InterPro" id="IPR027417">
    <property type="entry name" value="P-loop_NTPase"/>
</dbReference>
<evidence type="ECO:0000256" key="7">
    <source>
        <dbReference type="ARBA" id="ARBA00033354"/>
    </source>
</evidence>
<dbReference type="GO" id="GO:0008817">
    <property type="term" value="F:corrinoid adenosyltransferase activity"/>
    <property type="evidence" value="ECO:0007669"/>
    <property type="project" value="UniProtKB-EC"/>
</dbReference>
<accession>I4C367</accession>
<proteinExistence type="inferred from homology"/>
<dbReference type="Proteomes" id="UP000006055">
    <property type="component" value="Chromosome"/>
</dbReference>
<dbReference type="HOGENOM" id="CLU_1737620_0_0_7"/>
<dbReference type="Pfam" id="PF02572">
    <property type="entry name" value="CobA_CobO_BtuR"/>
    <property type="match status" value="1"/>
</dbReference>
<evidence type="ECO:0000256" key="1">
    <source>
        <dbReference type="ARBA" id="ARBA00005121"/>
    </source>
</evidence>
<comment type="catalytic activity">
    <reaction evidence="8">
        <text>2 cob(II)yrinate a,c diamide + reduced [electron-transfer flavoprotein] + 2 ATP = 2 adenosylcob(III)yrinate a,c-diamide + 2 triphosphate + oxidized [electron-transfer flavoprotein] + 3 H(+)</text>
        <dbReference type="Rhea" id="RHEA:11528"/>
        <dbReference type="Rhea" id="RHEA-COMP:10685"/>
        <dbReference type="Rhea" id="RHEA-COMP:10686"/>
        <dbReference type="ChEBI" id="CHEBI:15378"/>
        <dbReference type="ChEBI" id="CHEBI:18036"/>
        <dbReference type="ChEBI" id="CHEBI:30616"/>
        <dbReference type="ChEBI" id="CHEBI:57692"/>
        <dbReference type="ChEBI" id="CHEBI:58307"/>
        <dbReference type="ChEBI" id="CHEBI:58503"/>
        <dbReference type="ChEBI" id="CHEBI:58537"/>
        <dbReference type="EC" id="2.5.1.17"/>
    </reaction>
</comment>
<dbReference type="GO" id="GO:0009236">
    <property type="term" value="P:cobalamin biosynthetic process"/>
    <property type="evidence" value="ECO:0007669"/>
    <property type="project" value="UniProtKB-UniPathway"/>
</dbReference>
<comment type="pathway">
    <text evidence="1">Cofactor biosynthesis; adenosylcobalamin biosynthesis; adenosylcobalamin from cob(II)yrinate a,c-diamide: step 2/7.</text>
</comment>
<comment type="similarity">
    <text evidence="2">Belongs to the Cob(I)alamin adenosyltransferase family.</text>
</comment>
<organism evidence="10 11">
    <name type="scientific">Desulfomonile tiedjei (strain ATCC 49306 / DSM 6799 / DCB-1)</name>
    <dbReference type="NCBI Taxonomy" id="706587"/>
    <lineage>
        <taxon>Bacteria</taxon>
        <taxon>Pseudomonadati</taxon>
        <taxon>Thermodesulfobacteriota</taxon>
        <taxon>Desulfomonilia</taxon>
        <taxon>Desulfomonilales</taxon>
        <taxon>Desulfomonilaceae</taxon>
        <taxon>Desulfomonile</taxon>
    </lineage>
</organism>
<gene>
    <name evidence="10" type="ordered locus">Desti_1295</name>
</gene>
<evidence type="ECO:0000256" key="2">
    <source>
        <dbReference type="ARBA" id="ARBA00007487"/>
    </source>
</evidence>
<evidence type="ECO:0000256" key="4">
    <source>
        <dbReference type="ARBA" id="ARBA00024929"/>
    </source>
</evidence>
<dbReference type="PANTHER" id="PTHR46638:SF1">
    <property type="entry name" value="CORRINOID ADENOSYLTRANSFERASE"/>
    <property type="match status" value="1"/>
</dbReference>
<comment type="catalytic activity">
    <reaction evidence="9">
        <text>2 cob(II)alamin + reduced [electron-transfer flavoprotein] + 2 ATP = 2 adenosylcob(III)alamin + 2 triphosphate + oxidized [electron-transfer flavoprotein] + 3 H(+)</text>
        <dbReference type="Rhea" id="RHEA:28671"/>
        <dbReference type="Rhea" id="RHEA-COMP:10685"/>
        <dbReference type="Rhea" id="RHEA-COMP:10686"/>
        <dbReference type="ChEBI" id="CHEBI:15378"/>
        <dbReference type="ChEBI" id="CHEBI:16304"/>
        <dbReference type="ChEBI" id="CHEBI:18036"/>
        <dbReference type="ChEBI" id="CHEBI:18408"/>
        <dbReference type="ChEBI" id="CHEBI:30616"/>
        <dbReference type="ChEBI" id="CHEBI:57692"/>
        <dbReference type="ChEBI" id="CHEBI:58307"/>
        <dbReference type="EC" id="2.5.1.17"/>
    </reaction>
</comment>
<evidence type="ECO:0000256" key="3">
    <source>
        <dbReference type="ARBA" id="ARBA00012454"/>
    </source>
</evidence>
<sequence length="150" mass="16715">METGLILVTVGDAANSVLPAMGQVLRAMGRHLKIGIITTLPADWRRCMEKFTVPLKDSVHIYELSKDETPDTLREEWETATKSITSDHYGMVILQNISILVKKNAITTDQLVEMLRKRPASLHVIIADSDPGQAVLEESDMITEMRTLKG</sequence>
<evidence type="ECO:0000256" key="8">
    <source>
        <dbReference type="ARBA" id="ARBA00048555"/>
    </source>
</evidence>